<dbReference type="AlphaFoldDB" id="A0A9X2S5W3"/>
<dbReference type="InterPro" id="IPR016047">
    <property type="entry name" value="M23ase_b-sheet_dom"/>
</dbReference>
<dbReference type="GO" id="GO:0004222">
    <property type="term" value="F:metalloendopeptidase activity"/>
    <property type="evidence" value="ECO:0007669"/>
    <property type="project" value="TreeGrafter"/>
</dbReference>
<feature type="domain" description="M23ase beta-sheet core" evidence="1">
    <location>
        <begin position="116"/>
        <end position="208"/>
    </location>
</feature>
<protein>
    <submittedName>
        <fullName evidence="2">M23 family metallopeptidase</fullName>
    </submittedName>
</protein>
<dbReference type="RefSeq" id="WP_042680977.1">
    <property type="nucleotide sequence ID" value="NZ_CABKTM010000026.1"/>
</dbReference>
<dbReference type="Gene3D" id="2.70.70.10">
    <property type="entry name" value="Glucose Permease (Domain IIA)"/>
    <property type="match status" value="1"/>
</dbReference>
<dbReference type="OrthoDB" id="9814460at2"/>
<proteinExistence type="predicted"/>
<evidence type="ECO:0000313" key="2">
    <source>
        <dbReference type="EMBL" id="MCR2045000.1"/>
    </source>
</evidence>
<reference evidence="2" key="1">
    <citation type="submission" date="2022-07" db="EMBL/GenBank/DDBJ databases">
        <title>Enhanced cultured diversity of the mouse gut microbiota enables custom-made synthetic communities.</title>
        <authorList>
            <person name="Afrizal A."/>
        </authorList>
    </citation>
    <scope>NUCLEOTIDE SEQUENCE</scope>
    <source>
        <strain evidence="2">DSM 29482</strain>
    </source>
</reference>
<dbReference type="EMBL" id="JANJZL010000010">
    <property type="protein sequence ID" value="MCR2045000.1"/>
    <property type="molecule type" value="Genomic_DNA"/>
</dbReference>
<comment type="caution">
    <text evidence="2">The sequence shown here is derived from an EMBL/GenBank/DDBJ whole genome shotgun (WGS) entry which is preliminary data.</text>
</comment>
<dbReference type="PANTHER" id="PTHR21666:SF270">
    <property type="entry name" value="MUREIN HYDROLASE ACTIVATOR ENVC"/>
    <property type="match status" value="1"/>
</dbReference>
<dbReference type="CDD" id="cd12797">
    <property type="entry name" value="M23_peptidase"/>
    <property type="match status" value="1"/>
</dbReference>
<sequence>MINNRYKSSTKRYKRSSKGKSFYKKQLSKILIALVILIIILIIKKINIKFTNKVIRIIDKGIKHEFNVKVEGKKALDFSKKILKVPEKAVSVFNPDSKNKDYISPLEGKIHSSSEKTKGINIQPYEETDVLSIGKGTVTRIEERKNSNYYITVNYEDFEAIYGKLEKVNVSMGDIVFKGEKIGTLGDINGKEKLLYFEIWKDGHTINPMDIVTIN</sequence>
<evidence type="ECO:0000259" key="1">
    <source>
        <dbReference type="Pfam" id="PF01551"/>
    </source>
</evidence>
<dbReference type="InterPro" id="IPR050570">
    <property type="entry name" value="Cell_wall_metabolism_enzyme"/>
</dbReference>
<name>A0A9X2S5W3_9FIRM</name>
<accession>A0A9X2S5W3</accession>
<dbReference type="PANTHER" id="PTHR21666">
    <property type="entry name" value="PEPTIDASE-RELATED"/>
    <property type="match status" value="1"/>
</dbReference>
<dbReference type="Pfam" id="PF01551">
    <property type="entry name" value="Peptidase_M23"/>
    <property type="match status" value="1"/>
</dbReference>
<dbReference type="SUPFAM" id="SSF51261">
    <property type="entry name" value="Duplicated hybrid motif"/>
    <property type="match status" value="1"/>
</dbReference>
<keyword evidence="3" id="KW-1185">Reference proteome</keyword>
<gene>
    <name evidence="2" type="ORF">NSA23_12885</name>
</gene>
<dbReference type="InterPro" id="IPR011055">
    <property type="entry name" value="Dup_hybrid_motif"/>
</dbReference>
<dbReference type="Proteomes" id="UP001142078">
    <property type="component" value="Unassembled WGS sequence"/>
</dbReference>
<organism evidence="2 3">
    <name type="scientific">Anaerosalibacter massiliensis</name>
    <dbReference type="NCBI Taxonomy" id="1347392"/>
    <lineage>
        <taxon>Bacteria</taxon>
        <taxon>Bacillati</taxon>
        <taxon>Bacillota</taxon>
        <taxon>Tissierellia</taxon>
        <taxon>Tissierellales</taxon>
        <taxon>Sporanaerobacteraceae</taxon>
        <taxon>Anaerosalibacter</taxon>
    </lineage>
</organism>
<evidence type="ECO:0000313" key="3">
    <source>
        <dbReference type="Proteomes" id="UP001142078"/>
    </source>
</evidence>